<dbReference type="EMBL" id="CAUYUJ010004350">
    <property type="protein sequence ID" value="CAK0809240.1"/>
    <property type="molecule type" value="Genomic_DNA"/>
</dbReference>
<accession>A0ABN9QVR9</accession>
<reference evidence="1" key="1">
    <citation type="submission" date="2023-10" db="EMBL/GenBank/DDBJ databases">
        <authorList>
            <person name="Chen Y."/>
            <person name="Shah S."/>
            <person name="Dougan E. K."/>
            <person name="Thang M."/>
            <person name="Chan C."/>
        </authorList>
    </citation>
    <scope>NUCLEOTIDE SEQUENCE [LARGE SCALE GENOMIC DNA]</scope>
</reference>
<feature type="non-terminal residue" evidence="1">
    <location>
        <position position="143"/>
    </location>
</feature>
<comment type="caution">
    <text evidence="1">The sequence shown here is derived from an EMBL/GenBank/DDBJ whole genome shotgun (WGS) entry which is preliminary data.</text>
</comment>
<gene>
    <name evidence="1" type="ORF">PCOR1329_LOCUS14545</name>
</gene>
<keyword evidence="2" id="KW-1185">Reference proteome</keyword>
<evidence type="ECO:0008006" key="3">
    <source>
        <dbReference type="Google" id="ProtNLM"/>
    </source>
</evidence>
<evidence type="ECO:0000313" key="1">
    <source>
        <dbReference type="EMBL" id="CAK0809240.1"/>
    </source>
</evidence>
<dbReference type="Proteomes" id="UP001189429">
    <property type="component" value="Unassembled WGS sequence"/>
</dbReference>
<organism evidence="1 2">
    <name type="scientific">Prorocentrum cordatum</name>
    <dbReference type="NCBI Taxonomy" id="2364126"/>
    <lineage>
        <taxon>Eukaryota</taxon>
        <taxon>Sar</taxon>
        <taxon>Alveolata</taxon>
        <taxon>Dinophyceae</taxon>
        <taxon>Prorocentrales</taxon>
        <taxon>Prorocentraceae</taxon>
        <taxon>Prorocentrum</taxon>
    </lineage>
</organism>
<protein>
    <recommendedName>
        <fullName evidence="3">N-acetyltransferase domain-containing protein</fullName>
    </recommendedName>
</protein>
<sequence length="143" mass="15116">MIEFLAIFINPGAADNYAGYGRRACADLFMETGRWSATWPSGRPPHCCAVLAVAPLLRGKGAGAKLFDRVSPSFLEAVRRMLALLGLKEAARCTLKASGAGKATSLAAAWSPSGVIVAAVEWKSSAFCRYCQADEMSATAVLE</sequence>
<name>A0ABN9QVR9_9DINO</name>
<evidence type="ECO:0000313" key="2">
    <source>
        <dbReference type="Proteomes" id="UP001189429"/>
    </source>
</evidence>
<proteinExistence type="predicted"/>